<feature type="compositionally biased region" description="Low complexity" evidence="1">
    <location>
        <begin position="45"/>
        <end position="66"/>
    </location>
</feature>
<dbReference type="RefSeq" id="WP_141634140.1">
    <property type="nucleotide sequence ID" value="NZ_VIGB01000003.1"/>
</dbReference>
<proteinExistence type="predicted"/>
<gene>
    <name evidence="2" type="ORF">E6W39_16305</name>
</gene>
<reference evidence="2 3" key="1">
    <citation type="submission" date="2019-06" db="EMBL/GenBank/DDBJ databases">
        <title>Description of Kitasatospora acidophila sp. nov. isolated from pine grove soil, and reclassification of Streptomyces novaecaesareae to Kitasatospora novaeceasareae comb. nov.</title>
        <authorList>
            <person name="Kim M.J."/>
        </authorList>
    </citation>
    <scope>NUCLEOTIDE SEQUENCE [LARGE SCALE GENOMIC DNA]</scope>
    <source>
        <strain evidence="2 3">MMS16-CNU292</strain>
    </source>
</reference>
<dbReference type="Pfam" id="PF22612">
    <property type="entry name" value="GH113"/>
    <property type="match status" value="1"/>
</dbReference>
<feature type="region of interest" description="Disordered" evidence="1">
    <location>
        <begin position="45"/>
        <end position="72"/>
    </location>
</feature>
<name>A0A540W3I9_9ACTN</name>
<keyword evidence="3" id="KW-1185">Reference proteome</keyword>
<evidence type="ECO:0000313" key="2">
    <source>
        <dbReference type="EMBL" id="TQF03507.1"/>
    </source>
</evidence>
<dbReference type="Proteomes" id="UP000319103">
    <property type="component" value="Unassembled WGS sequence"/>
</dbReference>
<dbReference type="SUPFAM" id="SSF51445">
    <property type="entry name" value="(Trans)glycosidases"/>
    <property type="match status" value="1"/>
</dbReference>
<comment type="caution">
    <text evidence="2">The sequence shown here is derived from an EMBL/GenBank/DDBJ whole genome shotgun (WGS) entry which is preliminary data.</text>
</comment>
<dbReference type="AlphaFoldDB" id="A0A540W3I9"/>
<organism evidence="2 3">
    <name type="scientific">Kitasatospora acidiphila</name>
    <dbReference type="NCBI Taxonomy" id="2567942"/>
    <lineage>
        <taxon>Bacteria</taxon>
        <taxon>Bacillati</taxon>
        <taxon>Actinomycetota</taxon>
        <taxon>Actinomycetes</taxon>
        <taxon>Kitasatosporales</taxon>
        <taxon>Streptomycetaceae</taxon>
        <taxon>Kitasatospora</taxon>
    </lineage>
</organism>
<dbReference type="EMBL" id="VIGB01000003">
    <property type="protein sequence ID" value="TQF03507.1"/>
    <property type="molecule type" value="Genomic_DNA"/>
</dbReference>
<dbReference type="Gene3D" id="3.20.20.80">
    <property type="entry name" value="Glycosidases"/>
    <property type="match status" value="1"/>
</dbReference>
<dbReference type="OrthoDB" id="9773531at2"/>
<evidence type="ECO:0000313" key="3">
    <source>
        <dbReference type="Proteomes" id="UP000319103"/>
    </source>
</evidence>
<evidence type="ECO:0000256" key="1">
    <source>
        <dbReference type="SAM" id="MobiDB-lite"/>
    </source>
</evidence>
<dbReference type="InterPro" id="IPR017853">
    <property type="entry name" value="GH"/>
</dbReference>
<dbReference type="InterPro" id="IPR055151">
    <property type="entry name" value="GH113"/>
</dbReference>
<protein>
    <submittedName>
        <fullName evidence="2">Uncharacterized protein</fullName>
    </submittedName>
</protein>
<dbReference type="CDD" id="cd19608">
    <property type="entry name" value="GH113_mannanase-like"/>
    <property type="match status" value="1"/>
</dbReference>
<accession>A0A540W3I9</accession>
<sequence length="404" mass="43420">MKRYIVYILPVAVVAVTAAVPVLYGDHPINFDRAKSASTVLKPGAGTASAAPTAQPGATASAQPSADTGPKVAKQWQTGMPEWGIQVYWLDDPADADAYVQGKADRIVKYVVGLNANAIAVSFPFYTTGLRANEVSAHPTTPSPDRLGILIDTARRAGLKVTVRPIMDEAVLDDPAGDWRGTIAPTDRDAWFGSYESLLQPYLKSAQKHGAASFTIGTEFNSLESDSHWQTLISDAKQVFHGDVGYDANWDNFTRGDIPVPAESQGVDAYFPAKSATDQSPVSTLVNSWNTWLDKKGKGPLPGVTLSEVGIPAQQGAYAKPGDFTTKRTVNEAVQAKWFTAVCQVAAQRQLAGMYLWSLYFGTDPTLPVNDDTPRMDFAGRAQSEAAIRQCFSGSYEVPEQPAG</sequence>